<proteinExistence type="predicted"/>
<dbReference type="Proteomes" id="UP001235939">
    <property type="component" value="Chromosome X"/>
</dbReference>
<dbReference type="InterPro" id="IPR036691">
    <property type="entry name" value="Endo/exonu/phosph_ase_sf"/>
</dbReference>
<keyword evidence="2" id="KW-1185">Reference proteome</keyword>
<dbReference type="Gene3D" id="3.60.10.10">
    <property type="entry name" value="Endonuclease/exonuclease/phosphatase"/>
    <property type="match status" value="1"/>
</dbReference>
<evidence type="ECO:0000313" key="2">
    <source>
        <dbReference type="Proteomes" id="UP001235939"/>
    </source>
</evidence>
<name>A0ABY6LX34_9ARAC</name>
<protein>
    <submittedName>
        <fullName evidence="1">Uncharacterized protein</fullName>
    </submittedName>
</protein>
<evidence type="ECO:0000313" key="1">
    <source>
        <dbReference type="EMBL" id="UYV84090.1"/>
    </source>
</evidence>
<sequence length="157" mass="17863">MAASDTRNRRHGQLTRSINAAHPVSLDYEPLQVDYLKKINIFTLTETWTDHYLGYKLNGFQLIESKASRNHKLGGSSGGIIVGIGNTIKDLLVNYEIEKHWIIITIKLNRILTCILFVYLPPNENYMTNRNILQECLEVKISEGYEVVLAGDLLVCK</sequence>
<dbReference type="SUPFAM" id="SSF56219">
    <property type="entry name" value="DNase I-like"/>
    <property type="match status" value="1"/>
</dbReference>
<gene>
    <name evidence="1" type="ORF">LAZ67_X001144</name>
</gene>
<organism evidence="1 2">
    <name type="scientific">Cordylochernes scorpioides</name>
    <dbReference type="NCBI Taxonomy" id="51811"/>
    <lineage>
        <taxon>Eukaryota</taxon>
        <taxon>Metazoa</taxon>
        <taxon>Ecdysozoa</taxon>
        <taxon>Arthropoda</taxon>
        <taxon>Chelicerata</taxon>
        <taxon>Arachnida</taxon>
        <taxon>Pseudoscorpiones</taxon>
        <taxon>Cheliferoidea</taxon>
        <taxon>Chernetidae</taxon>
        <taxon>Cordylochernes</taxon>
    </lineage>
</organism>
<reference evidence="1 2" key="1">
    <citation type="submission" date="2022-03" db="EMBL/GenBank/DDBJ databases">
        <title>A chromosomal length assembly of Cordylochernes scorpioides.</title>
        <authorList>
            <person name="Zeh D."/>
            <person name="Zeh J."/>
        </authorList>
    </citation>
    <scope>NUCLEOTIDE SEQUENCE [LARGE SCALE GENOMIC DNA]</scope>
    <source>
        <strain evidence="1">IN4F17</strain>
        <tissue evidence="1">Whole Body</tissue>
    </source>
</reference>
<accession>A0ABY6LX34</accession>
<dbReference type="EMBL" id="CP092886">
    <property type="protein sequence ID" value="UYV84090.1"/>
    <property type="molecule type" value="Genomic_DNA"/>
</dbReference>